<dbReference type="RefSeq" id="WP_254166741.1">
    <property type="nucleotide sequence ID" value="NZ_JANAFB010000020.1"/>
</dbReference>
<protein>
    <submittedName>
        <fullName evidence="1">Uncharacterized protein</fullName>
    </submittedName>
</protein>
<accession>A0A9X2KLI3</accession>
<dbReference type="AlphaFoldDB" id="A0A9X2KLI3"/>
<gene>
    <name evidence="1" type="ORF">NBM05_09270</name>
</gene>
<proteinExistence type="predicted"/>
<keyword evidence="2" id="KW-1185">Reference proteome</keyword>
<evidence type="ECO:0000313" key="2">
    <source>
        <dbReference type="Proteomes" id="UP001139502"/>
    </source>
</evidence>
<reference evidence="1" key="1">
    <citation type="submission" date="2022-06" db="EMBL/GenBank/DDBJ databases">
        <title>Rothia sp. isolated from sandalwood seedling.</title>
        <authorList>
            <person name="Tuikhar N."/>
            <person name="Kirdat K."/>
            <person name="Thorat V."/>
            <person name="Swetha P."/>
            <person name="Padma S."/>
            <person name="Sundararaj R."/>
            <person name="Yadav A."/>
        </authorList>
    </citation>
    <scope>NUCLEOTIDE SEQUENCE</scope>
    <source>
        <strain evidence="1">AR01</strain>
    </source>
</reference>
<dbReference type="Proteomes" id="UP001139502">
    <property type="component" value="Unassembled WGS sequence"/>
</dbReference>
<comment type="caution">
    <text evidence="1">The sequence shown here is derived from an EMBL/GenBank/DDBJ whole genome shotgun (WGS) entry which is preliminary data.</text>
</comment>
<evidence type="ECO:0000313" key="1">
    <source>
        <dbReference type="EMBL" id="MCP3426191.1"/>
    </source>
</evidence>
<organism evidence="1 2">
    <name type="scientific">Rothia santali</name>
    <dbReference type="NCBI Taxonomy" id="2949643"/>
    <lineage>
        <taxon>Bacteria</taxon>
        <taxon>Bacillati</taxon>
        <taxon>Actinomycetota</taxon>
        <taxon>Actinomycetes</taxon>
        <taxon>Micrococcales</taxon>
        <taxon>Micrococcaceae</taxon>
        <taxon>Rothia</taxon>
    </lineage>
</organism>
<dbReference type="EMBL" id="JANAFB010000020">
    <property type="protein sequence ID" value="MCP3426191.1"/>
    <property type="molecule type" value="Genomic_DNA"/>
</dbReference>
<sequence length="179" mass="19570">MSLLSPALDMEGALNVPNGAEIARAAVPAHRSKSTSSVAFAPGAASDRNDTRLSTIALVLLEVSPAVRQAVYEYAYALQRLTQKIRIVVVSDGADLKEVRRYGWMVEHVLSRSDLAALEPSKDWAETTTDRLKRLVERLDVAHVLVADGRGIARTDHERLCRDIKSKLPFEAVARTPAA</sequence>
<name>A0A9X2KLI3_9MICC</name>